<feature type="transmembrane region" description="Helical" evidence="3">
    <location>
        <begin position="12"/>
        <end position="29"/>
    </location>
</feature>
<dbReference type="PANTHER" id="PTHR24045:SF0">
    <property type="entry name" value="N-ACETYLGLUCOSAMINE-1-PHOSPHOTRANSFERASE SUBUNITS ALPHA_BETA"/>
    <property type="match status" value="1"/>
</dbReference>
<keyword evidence="3" id="KW-0472">Membrane</keyword>
<comment type="similarity">
    <text evidence="1">Belongs to the stealth family.</text>
</comment>
<evidence type="ECO:0000313" key="7">
    <source>
        <dbReference type="EMBL" id="OHT16396.1"/>
    </source>
</evidence>
<name>A0A1J4L342_9EUKA</name>
<accession>A0A1J4L342</accession>
<evidence type="ECO:0000256" key="2">
    <source>
        <dbReference type="ARBA" id="ARBA00022679"/>
    </source>
</evidence>
<protein>
    <submittedName>
        <fullName evidence="7">Uncharacterized protein</fullName>
    </submittedName>
</protein>
<keyword evidence="3" id="KW-1133">Transmembrane helix</keyword>
<feature type="domain" description="Stealth protein CR2 conserved region 2" evidence="4">
    <location>
        <begin position="132"/>
        <end position="247"/>
    </location>
</feature>
<dbReference type="EMBL" id="MLAK01000111">
    <property type="protein sequence ID" value="OHT16396.1"/>
    <property type="molecule type" value="Genomic_DNA"/>
</dbReference>
<organism evidence="7 8">
    <name type="scientific">Tritrichomonas foetus</name>
    <dbReference type="NCBI Taxonomy" id="1144522"/>
    <lineage>
        <taxon>Eukaryota</taxon>
        <taxon>Metamonada</taxon>
        <taxon>Parabasalia</taxon>
        <taxon>Tritrichomonadida</taxon>
        <taxon>Tritrichomonadidae</taxon>
        <taxon>Tritrichomonas</taxon>
    </lineage>
</organism>
<evidence type="ECO:0000256" key="3">
    <source>
        <dbReference type="SAM" id="Phobius"/>
    </source>
</evidence>
<evidence type="ECO:0000259" key="5">
    <source>
        <dbReference type="Pfam" id="PF17101"/>
    </source>
</evidence>
<dbReference type="InterPro" id="IPR021520">
    <property type="entry name" value="Stealth_CR2"/>
</dbReference>
<feature type="domain" description="Stealth protein CR1 conserved region 1" evidence="5">
    <location>
        <begin position="93"/>
        <end position="118"/>
    </location>
</feature>
<feature type="domain" description="Stealth protein CR3 conserved region 3" evidence="6">
    <location>
        <begin position="308"/>
        <end position="351"/>
    </location>
</feature>
<evidence type="ECO:0000259" key="4">
    <source>
        <dbReference type="Pfam" id="PF11380"/>
    </source>
</evidence>
<dbReference type="Pfam" id="PF11380">
    <property type="entry name" value="Stealth_CR2"/>
    <property type="match status" value="1"/>
</dbReference>
<dbReference type="VEuPathDB" id="TrichDB:TRFO_02631"/>
<dbReference type="InterPro" id="IPR031358">
    <property type="entry name" value="Stealth_CR1"/>
</dbReference>
<dbReference type="Pfam" id="PF17101">
    <property type="entry name" value="Stealth_CR1"/>
    <property type="match status" value="1"/>
</dbReference>
<evidence type="ECO:0000259" key="6">
    <source>
        <dbReference type="Pfam" id="PF17102"/>
    </source>
</evidence>
<evidence type="ECO:0000256" key="1">
    <source>
        <dbReference type="ARBA" id="ARBA00007583"/>
    </source>
</evidence>
<gene>
    <name evidence="7" type="ORF">TRFO_02631</name>
</gene>
<keyword evidence="2" id="KW-0808">Transferase</keyword>
<evidence type="ECO:0000313" key="8">
    <source>
        <dbReference type="Proteomes" id="UP000179807"/>
    </source>
</evidence>
<dbReference type="OrthoDB" id="263283at2759"/>
<dbReference type="RefSeq" id="XP_068369532.1">
    <property type="nucleotide sequence ID" value="XM_068490806.1"/>
</dbReference>
<sequence>MKKESHHWRRTFIYIFVTQCIIIVFLQCITTKKKSRLLHWLRNVRRHICSKSIPYFDTVLEEDENEKEMSSKLQVVISKHFWDHIIGENSRDFPIDIVYTWVDGRDPKWINRYEKEMKKENQKITKSFFENRYEDIEELRYSLRTIEKYAKFVNHIFIITEGHRPSWINDQHPKLTFVNHSSIFPSHYQINGKKISHSNLLPTFNSIAIEFAMVNIPELSEHFIYLNDDVFFGQQVYPSDFFTKEGKPIYYSMEKYTEFLPKKLEESHRYYSRKTYMTSAEIYHSCVSNTRLKIYNKYHRIFPYDLEHISFPLAKTIMRKAKENFEIEVIMTMASKFRTANDMHMQTLLFQQAMIGEPDLQYGYQKNITSSDGLFYIISKSSDVNYLQNHYYTNQLPKFFGINVDKVYYSSRVVCFLNEFMPNLSSFELNQTF</sequence>
<dbReference type="GO" id="GO:0016772">
    <property type="term" value="F:transferase activity, transferring phosphorus-containing groups"/>
    <property type="evidence" value="ECO:0007669"/>
    <property type="project" value="InterPro"/>
</dbReference>
<keyword evidence="3" id="KW-0812">Transmembrane</keyword>
<keyword evidence="8" id="KW-1185">Reference proteome</keyword>
<dbReference type="InterPro" id="IPR047141">
    <property type="entry name" value="Stealth"/>
</dbReference>
<dbReference type="GO" id="GO:0005794">
    <property type="term" value="C:Golgi apparatus"/>
    <property type="evidence" value="ECO:0007669"/>
    <property type="project" value="TreeGrafter"/>
</dbReference>
<reference evidence="7" key="1">
    <citation type="submission" date="2016-10" db="EMBL/GenBank/DDBJ databases">
        <authorList>
            <person name="Benchimol M."/>
            <person name="Almeida L.G."/>
            <person name="Vasconcelos A.T."/>
            <person name="Perreira-Neves A."/>
            <person name="Rosa I.A."/>
            <person name="Tasca T."/>
            <person name="Bogo M.R."/>
            <person name="de Souza W."/>
        </authorList>
    </citation>
    <scope>NUCLEOTIDE SEQUENCE [LARGE SCALE GENOMIC DNA]</scope>
    <source>
        <strain evidence="7">K</strain>
    </source>
</reference>
<comment type="caution">
    <text evidence="7">The sequence shown here is derived from an EMBL/GenBank/DDBJ whole genome shotgun (WGS) entry which is preliminary data.</text>
</comment>
<dbReference type="Pfam" id="PF17102">
    <property type="entry name" value="Stealth_CR3"/>
    <property type="match status" value="1"/>
</dbReference>
<dbReference type="AlphaFoldDB" id="A0A1J4L342"/>
<dbReference type="Proteomes" id="UP000179807">
    <property type="component" value="Unassembled WGS sequence"/>
</dbReference>
<proteinExistence type="inferred from homology"/>
<dbReference type="PANTHER" id="PTHR24045">
    <property type="match status" value="1"/>
</dbReference>
<dbReference type="InterPro" id="IPR031357">
    <property type="entry name" value="Stealth_CR3"/>
</dbReference>
<dbReference type="GeneID" id="94825510"/>